<evidence type="ECO:0000256" key="5">
    <source>
        <dbReference type="ARBA" id="ARBA00023235"/>
    </source>
</evidence>
<dbReference type="Pfam" id="PF03275">
    <property type="entry name" value="GLF"/>
    <property type="match status" value="1"/>
</dbReference>
<proteinExistence type="inferred from homology"/>
<keyword evidence="3" id="KW-0285">Flavoprotein</keyword>
<dbReference type="PANTHER" id="PTHR21197:SF0">
    <property type="entry name" value="UDP-GALACTOPYRANOSE MUTASE"/>
    <property type="match status" value="1"/>
</dbReference>
<reference evidence="8" key="1">
    <citation type="journal article" date="2024" name="Int. J. Syst. Evol. Microbiol.">
        <title>Methylomarinovum tepidoasis sp. nov., a moderately thermophilic methanotroph of the family Methylothermaceae isolated from a deep-sea hydrothermal field.</title>
        <authorList>
            <person name="Hirayama H."/>
            <person name="Takaki Y."/>
            <person name="Abe M."/>
            <person name="Miyazaki M."/>
            <person name="Uematsu K."/>
            <person name="Matsui Y."/>
            <person name="Takai K."/>
        </authorList>
    </citation>
    <scope>NUCLEOTIDE SEQUENCE [LARGE SCALE GENOMIC DNA]</scope>
    <source>
        <strain evidence="8">IN45</strain>
    </source>
</reference>
<dbReference type="InterPro" id="IPR004379">
    <property type="entry name" value="UDP-GALP_mutase"/>
</dbReference>
<feature type="domain" description="UDP-galactopyranose mutase C-terminal" evidence="6">
    <location>
        <begin position="151"/>
        <end position="366"/>
    </location>
</feature>
<dbReference type="KEGG" id="meiy:MIN45_P0336"/>
<evidence type="ECO:0000256" key="1">
    <source>
        <dbReference type="ARBA" id="ARBA00001974"/>
    </source>
</evidence>
<evidence type="ECO:0000256" key="2">
    <source>
        <dbReference type="ARBA" id="ARBA00009321"/>
    </source>
</evidence>
<keyword evidence="4" id="KW-0274">FAD</keyword>
<organism evidence="7 8">
    <name type="scientific">Methylomarinovum tepidoasis</name>
    <dbReference type="NCBI Taxonomy" id="2840183"/>
    <lineage>
        <taxon>Bacteria</taxon>
        <taxon>Pseudomonadati</taxon>
        <taxon>Pseudomonadota</taxon>
        <taxon>Gammaproteobacteria</taxon>
        <taxon>Methylococcales</taxon>
        <taxon>Methylothermaceae</taxon>
        <taxon>Methylomarinovum</taxon>
    </lineage>
</organism>
<evidence type="ECO:0000256" key="4">
    <source>
        <dbReference type="ARBA" id="ARBA00022827"/>
    </source>
</evidence>
<name>A0AAU9CZ65_9GAMM</name>
<comment type="cofactor">
    <cofactor evidence="1">
        <name>FAD</name>
        <dbReference type="ChEBI" id="CHEBI:57692"/>
    </cofactor>
</comment>
<comment type="similarity">
    <text evidence="2">Belongs to the UDP-galactopyranose/dTDP-fucopyranose mutase family.</text>
</comment>
<dbReference type="GO" id="GO:0050660">
    <property type="term" value="F:flavin adenine dinucleotide binding"/>
    <property type="evidence" value="ECO:0007669"/>
    <property type="project" value="TreeGrafter"/>
</dbReference>
<evidence type="ECO:0000256" key="3">
    <source>
        <dbReference type="ARBA" id="ARBA00022630"/>
    </source>
</evidence>
<sequence>MFDYIIIGAGFAGAVIAERLASERNASVLLVEKRPHIGGNCYDRYDDHGVLIHEYGPHLFHTSNAEVFHYLSRFTDWIEYQHRVLAVVDGQKVPLPFNLNALHRLFPASLADSLERKLIKRYGFDIKVPILELKKEEDPQLKFLADFIYNKVFLKYTVKQWACPPEDIAPEVTARVPVFISRDDHYFQDKYQVVPKHGYTRLFERLLGHPNIKLLLNTDYREILRLDFDTAEIQLFGQSFSGHLIHTGMIDELFDYRFGELPYRSLKFRFEHLPQDLFQEVTTVNYPENYDFTRITEFKHITRQKLPGTTIVREYPQDYDRLKNGRNIPYYPIFKDENTARYRQYANFARRFPKITLVGRLAEYRYYDMDDIVARALEVYRTRFATQT</sequence>
<accession>A0AAU9CZ65</accession>
<dbReference type="GO" id="GO:0005829">
    <property type="term" value="C:cytosol"/>
    <property type="evidence" value="ECO:0007669"/>
    <property type="project" value="TreeGrafter"/>
</dbReference>
<dbReference type="NCBIfam" id="TIGR00031">
    <property type="entry name" value="UDP-GALP_mutase"/>
    <property type="match status" value="1"/>
</dbReference>
<evidence type="ECO:0000313" key="8">
    <source>
        <dbReference type="Proteomes" id="UP001321450"/>
    </source>
</evidence>
<keyword evidence="5 7" id="KW-0413">Isomerase</keyword>
<dbReference type="InterPro" id="IPR015899">
    <property type="entry name" value="UDP-GalPyranose_mutase_C"/>
</dbReference>
<keyword evidence="8" id="KW-1185">Reference proteome</keyword>
<dbReference type="Proteomes" id="UP001321450">
    <property type="component" value="Chromosome"/>
</dbReference>
<dbReference type="GO" id="GO:0008767">
    <property type="term" value="F:UDP-galactopyranose mutase activity"/>
    <property type="evidence" value="ECO:0007669"/>
    <property type="project" value="UniProtKB-EC"/>
</dbReference>
<dbReference type="EMBL" id="AP024718">
    <property type="protein sequence ID" value="BCX87969.1"/>
    <property type="molecule type" value="Genomic_DNA"/>
</dbReference>
<dbReference type="Pfam" id="PF13450">
    <property type="entry name" value="NAD_binding_8"/>
    <property type="match status" value="1"/>
</dbReference>
<evidence type="ECO:0000259" key="6">
    <source>
        <dbReference type="Pfam" id="PF03275"/>
    </source>
</evidence>
<dbReference type="SUPFAM" id="SSF51971">
    <property type="entry name" value="Nucleotide-binding domain"/>
    <property type="match status" value="1"/>
</dbReference>
<dbReference type="EC" id="5.4.99.9" evidence="7"/>
<dbReference type="RefSeq" id="WP_286292992.1">
    <property type="nucleotide sequence ID" value="NZ_AP024718.1"/>
</dbReference>
<dbReference type="PANTHER" id="PTHR21197">
    <property type="entry name" value="UDP-GALACTOPYRANOSE MUTASE"/>
    <property type="match status" value="1"/>
</dbReference>
<evidence type="ECO:0000313" key="7">
    <source>
        <dbReference type="EMBL" id="BCX87969.1"/>
    </source>
</evidence>
<dbReference type="SUPFAM" id="SSF54373">
    <property type="entry name" value="FAD-linked reductases, C-terminal domain"/>
    <property type="match status" value="1"/>
</dbReference>
<protein>
    <submittedName>
        <fullName evidence="7">UDP-galactopyranose mutase</fullName>
        <ecNumber evidence="7">5.4.99.9</ecNumber>
    </submittedName>
</protein>
<gene>
    <name evidence="7" type="ORF">MIN45_P0336</name>
</gene>
<dbReference type="AlphaFoldDB" id="A0AAU9CZ65"/>
<dbReference type="Gene3D" id="3.40.50.720">
    <property type="entry name" value="NAD(P)-binding Rossmann-like Domain"/>
    <property type="match status" value="3"/>
</dbReference>